<reference evidence="3" key="1">
    <citation type="submission" date="2021-01" db="EMBL/GenBank/DDBJ databases">
        <authorList>
            <person name="Kaushik A."/>
        </authorList>
    </citation>
    <scope>NUCLEOTIDE SEQUENCE</scope>
    <source>
        <strain evidence="3">AG1-1C</strain>
    </source>
</reference>
<protein>
    <recommendedName>
        <fullName evidence="2">DUF6589 domain-containing protein</fullName>
    </recommendedName>
</protein>
<sequence length="1014" mass="114665">EIHKSRALNSVSAHRGTIRAPILSPSARSQSPNRMSTPRKCGRALIAKSSPSKTTQAPSTPVANPSEPNPEDACLDESCAKCLQVTNLMHELGLTLDKFLHNVIYGNHRARDVSAFEKARRDLRNSPLLLDILDNLHTVPRTESKGKKTSGAVLPLESWANATMDRIYRKELLEFAESMHCDIDELVDDDGLKNMTFDSIYDAAKASCPRLLETLSGITRGTRQEAGRQTEKDSKFSIVLFISAMSYQISQRNNRTQMFVTVYLKAKNAPKSLYTFLQHCRLSLSYNWAESMLKSVSTKAMECAGKAFANQACILVYDNFRARFGIKHQRMDHLTATDNGTTATILPLPLEATLLLNDPSRYAEHCLWIKQRYLNGTMQFVKPLDFHRPAIDAQINTRLRHNILAALFRIPEISRLELDIKHHPLLRAPEAVEQLPYGLESRSTQYMLGTMDEDESTLSGNDNVLSDSFRQLGYATPEAKVLLARSRNQLVVGDQLTWLHGKTLREIRQGEFNTLERHDWLIFVPGWFHTIMNFGRAIYYENFGTSTGSLLARDAATLGWAGLKQPTQNKGPDFHILDEALPIILEARYRTLWIWATGVGNIEELAKWAEHATAEQLESVTKKIWSERASGRALQLLDGQKTQKITTNGRKKTVEMENEDKILESNIHLQRDLMLYEELRRAIRSGDVGQMDNLLPKLVMYFAGSKRWNYARMLTSVLRWQWHEAPPGFANIIRRHVWLVNFNGAPNGFYEVDRRQELNNLMLRANGPNAQSSTWQRHREMSPAMPVFSTVVDQFDRHFSGFYRSRQHHIRSAEDDIMNLGGKHQAAKLFEFNPKRSAKKGDTNKNIMGEGEEAIFRSKYLKEFAELRQTNYGPSNLLEISEVDNRPISEVVEQVERAYRLGTDGAVPEPEDGTNLEWDLPMEEGNNNYHVTSVSTDLIGGGTHTDNHELRPSSATGEELEKADPVDTNYIADPPTPPLDGTQDGLDELQGAIDNEDDTELIADALQSLQIGIL</sequence>
<comment type="caution">
    <text evidence="3">The sequence shown here is derived from an EMBL/GenBank/DDBJ whole genome shotgun (WGS) entry which is preliminary data.</text>
</comment>
<proteinExistence type="predicted"/>
<dbReference type="EMBL" id="CAJMWS010000509">
    <property type="protein sequence ID" value="CAE6448564.1"/>
    <property type="molecule type" value="Genomic_DNA"/>
</dbReference>
<organism evidence="3 4">
    <name type="scientific">Rhizoctonia solani</name>
    <dbReference type="NCBI Taxonomy" id="456999"/>
    <lineage>
        <taxon>Eukaryota</taxon>
        <taxon>Fungi</taxon>
        <taxon>Dikarya</taxon>
        <taxon>Basidiomycota</taxon>
        <taxon>Agaricomycotina</taxon>
        <taxon>Agaricomycetes</taxon>
        <taxon>Cantharellales</taxon>
        <taxon>Ceratobasidiaceae</taxon>
        <taxon>Rhizoctonia</taxon>
    </lineage>
</organism>
<accession>A0A8H3GGX0</accession>
<dbReference type="AlphaFoldDB" id="A0A8H3GGX0"/>
<evidence type="ECO:0000313" key="4">
    <source>
        <dbReference type="Proteomes" id="UP000663846"/>
    </source>
</evidence>
<dbReference type="Proteomes" id="UP000663846">
    <property type="component" value="Unassembled WGS sequence"/>
</dbReference>
<evidence type="ECO:0000259" key="2">
    <source>
        <dbReference type="Pfam" id="PF20231"/>
    </source>
</evidence>
<feature type="region of interest" description="Disordered" evidence="1">
    <location>
        <begin position="1"/>
        <end position="73"/>
    </location>
</feature>
<feature type="domain" description="DUF6589" evidence="2">
    <location>
        <begin position="391"/>
        <end position="808"/>
    </location>
</feature>
<feature type="non-terminal residue" evidence="3">
    <location>
        <position position="1"/>
    </location>
</feature>
<feature type="compositionally biased region" description="Polar residues" evidence="1">
    <location>
        <begin position="49"/>
        <end position="63"/>
    </location>
</feature>
<evidence type="ECO:0000256" key="1">
    <source>
        <dbReference type="SAM" id="MobiDB-lite"/>
    </source>
</evidence>
<dbReference type="Pfam" id="PF20231">
    <property type="entry name" value="DUF6589"/>
    <property type="match status" value="1"/>
</dbReference>
<feature type="compositionally biased region" description="Polar residues" evidence="1">
    <location>
        <begin position="26"/>
        <end position="36"/>
    </location>
</feature>
<gene>
    <name evidence="3" type="ORF">RDB_LOCUS142091</name>
</gene>
<evidence type="ECO:0000313" key="3">
    <source>
        <dbReference type="EMBL" id="CAE6448564.1"/>
    </source>
</evidence>
<name>A0A8H3GGX0_9AGAM</name>
<dbReference type="InterPro" id="IPR046496">
    <property type="entry name" value="DUF6589"/>
</dbReference>
<dbReference type="OrthoDB" id="2435509at2759"/>